<sequence length="133" mass="14902">MTTNGDERWNRGTEAMDAVYGEGFSATYYPQPREMPYHRETVEHLFGDIWSRPGLSVRDRRLLVIGVTAALGRGDLIRIQALGALRNGELSPEELREGALQLAFYTGWGNATSVDRGIEDAIADHEKERARPL</sequence>
<dbReference type="RefSeq" id="WP_350779998.1">
    <property type="nucleotide sequence ID" value="NZ_JBEPEK010000065.1"/>
</dbReference>
<evidence type="ECO:0000259" key="1">
    <source>
        <dbReference type="Pfam" id="PF02627"/>
    </source>
</evidence>
<organism evidence="2 3">
    <name type="scientific">Streptomyces hyaluromycini</name>
    <dbReference type="NCBI Taxonomy" id="1377993"/>
    <lineage>
        <taxon>Bacteria</taxon>
        <taxon>Bacillati</taxon>
        <taxon>Actinomycetota</taxon>
        <taxon>Actinomycetes</taxon>
        <taxon>Kitasatosporales</taxon>
        <taxon>Streptomycetaceae</taxon>
        <taxon>Streptomyces</taxon>
    </lineage>
</organism>
<dbReference type="InterPro" id="IPR003779">
    <property type="entry name" value="CMD-like"/>
</dbReference>
<evidence type="ECO:0000313" key="3">
    <source>
        <dbReference type="Proteomes" id="UP001474181"/>
    </source>
</evidence>
<dbReference type="EMBL" id="JBEPEK010000065">
    <property type="protein sequence ID" value="MER7180165.1"/>
    <property type="molecule type" value="Genomic_DNA"/>
</dbReference>
<dbReference type="InterPro" id="IPR052512">
    <property type="entry name" value="4CMD/NDH-1_regulator"/>
</dbReference>
<dbReference type="PANTHER" id="PTHR33570:SF2">
    <property type="entry name" value="CARBOXYMUCONOLACTONE DECARBOXYLASE-LIKE DOMAIN-CONTAINING PROTEIN"/>
    <property type="match status" value="1"/>
</dbReference>
<dbReference type="Proteomes" id="UP001474181">
    <property type="component" value="Unassembled WGS sequence"/>
</dbReference>
<gene>
    <name evidence="2" type="ORF">ABT404_11900</name>
</gene>
<evidence type="ECO:0000313" key="2">
    <source>
        <dbReference type="EMBL" id="MER7180165.1"/>
    </source>
</evidence>
<protein>
    <submittedName>
        <fullName evidence="2">Carboxymuconolactone decarboxylase family protein</fullName>
    </submittedName>
</protein>
<keyword evidence="3" id="KW-1185">Reference proteome</keyword>
<dbReference type="InterPro" id="IPR029032">
    <property type="entry name" value="AhpD-like"/>
</dbReference>
<dbReference type="SUPFAM" id="SSF69118">
    <property type="entry name" value="AhpD-like"/>
    <property type="match status" value="1"/>
</dbReference>
<reference evidence="2 3" key="1">
    <citation type="submission" date="2024-06" db="EMBL/GenBank/DDBJ databases">
        <title>The Natural Products Discovery Center: Release of the First 8490 Sequenced Strains for Exploring Actinobacteria Biosynthetic Diversity.</title>
        <authorList>
            <person name="Kalkreuter E."/>
            <person name="Kautsar S.A."/>
            <person name="Yang D."/>
            <person name="Bader C.D."/>
            <person name="Teijaro C.N."/>
            <person name="Fluegel L."/>
            <person name="Davis C.M."/>
            <person name="Simpson J.R."/>
            <person name="Lauterbach L."/>
            <person name="Steele A.D."/>
            <person name="Gui C."/>
            <person name="Meng S."/>
            <person name="Li G."/>
            <person name="Viehrig K."/>
            <person name="Ye F."/>
            <person name="Su P."/>
            <person name="Kiefer A.F."/>
            <person name="Nichols A."/>
            <person name="Cepeda A.J."/>
            <person name="Yan W."/>
            <person name="Fan B."/>
            <person name="Jiang Y."/>
            <person name="Adhikari A."/>
            <person name="Zheng C.-J."/>
            <person name="Schuster L."/>
            <person name="Cowan T.M."/>
            <person name="Smanski M.J."/>
            <person name="Chevrette M.G."/>
            <person name="De Carvalho L.P.S."/>
            <person name="Shen B."/>
        </authorList>
    </citation>
    <scope>NUCLEOTIDE SEQUENCE [LARGE SCALE GENOMIC DNA]</scope>
    <source>
        <strain evidence="2 3">NPDC000234</strain>
    </source>
</reference>
<dbReference type="Gene3D" id="1.20.1290.10">
    <property type="entry name" value="AhpD-like"/>
    <property type="match status" value="1"/>
</dbReference>
<comment type="caution">
    <text evidence="2">The sequence shown here is derived from an EMBL/GenBank/DDBJ whole genome shotgun (WGS) entry which is preliminary data.</text>
</comment>
<proteinExistence type="predicted"/>
<dbReference type="PANTHER" id="PTHR33570">
    <property type="entry name" value="4-CARBOXYMUCONOLACTONE DECARBOXYLASE FAMILY PROTEIN"/>
    <property type="match status" value="1"/>
</dbReference>
<accession>A0ABV1WTT3</accession>
<name>A0ABV1WTT3_9ACTN</name>
<feature type="domain" description="Carboxymuconolactone decarboxylase-like" evidence="1">
    <location>
        <begin position="41"/>
        <end position="113"/>
    </location>
</feature>
<dbReference type="Pfam" id="PF02627">
    <property type="entry name" value="CMD"/>
    <property type="match status" value="1"/>
</dbReference>